<accession>A0A0U1VYN6</accession>
<evidence type="ECO:0000313" key="1">
    <source>
        <dbReference type="EMBL" id="AGR46405.1"/>
    </source>
</evidence>
<name>A0A0U1VYN6_9CAUD</name>
<dbReference type="Proteomes" id="UP000225231">
    <property type="component" value="Segment"/>
</dbReference>
<gene>
    <name evidence="1" type="ORF">LKA5_053</name>
</gene>
<sequence length="196" mass="20439">MQRISSALRKEMAADLATGSFDITENGIAFPRLSVLAGGEYFGRINSGEWEKEGDNLIPTEGLAHILNIALGSKPKVSYFLALFAGTAAPAANWTAANFAAVASEITSMTEGYTSATRPAWTPTDTATGSIDNMNTVATVTIATASQLNVNGAALLTNSTKGGTTGALVSASKYAATRVFQNGDTYDIGYRLNLTV</sequence>
<evidence type="ECO:0000313" key="2">
    <source>
        <dbReference type="Proteomes" id="UP000225231"/>
    </source>
</evidence>
<organism evidence="1 2">
    <name type="scientific">Pseudomonas phage LKA5</name>
    <dbReference type="NCBI Taxonomy" id="1327940"/>
    <lineage>
        <taxon>Viruses</taxon>
        <taxon>Duplodnaviria</taxon>
        <taxon>Heunggongvirae</taxon>
        <taxon>Uroviricota</taxon>
        <taxon>Caudoviricetes</taxon>
        <taxon>Hollowayvirus</taxon>
        <taxon>Hollowayvirus LKA5</taxon>
    </lineage>
</organism>
<dbReference type="EMBL" id="KC900378">
    <property type="protein sequence ID" value="AGR46405.1"/>
    <property type="molecule type" value="Genomic_DNA"/>
</dbReference>
<proteinExistence type="predicted"/>
<keyword evidence="2" id="KW-1185">Reference proteome</keyword>
<reference evidence="1 2" key="1">
    <citation type="submission" date="2013-04" db="EMBL/GenBank/DDBJ databases">
        <title>Complete genome sequence of F116-like bacteriophages.</title>
        <authorList>
            <person name="Lammens E.A."/>
            <person name="Lavigne R."/>
        </authorList>
    </citation>
    <scope>NUCLEOTIDE SEQUENCE [LARGE SCALE GENOMIC DNA]</scope>
    <source>
        <strain evidence="1">LKA5</strain>
    </source>
</reference>
<protein>
    <submittedName>
        <fullName evidence="1">Uncharacterized protein</fullName>
    </submittedName>
</protein>